<keyword evidence="3" id="KW-1185">Reference proteome</keyword>
<gene>
    <name evidence="2" type="ORF">HYC85_011370</name>
</gene>
<feature type="compositionally biased region" description="Basic and acidic residues" evidence="1">
    <location>
        <begin position="1"/>
        <end position="10"/>
    </location>
</feature>
<accession>A0A7J7HA27</accession>
<feature type="region of interest" description="Disordered" evidence="1">
    <location>
        <begin position="1"/>
        <end position="25"/>
    </location>
</feature>
<evidence type="ECO:0000256" key="1">
    <source>
        <dbReference type="SAM" id="MobiDB-lite"/>
    </source>
</evidence>
<dbReference type="Proteomes" id="UP000593564">
    <property type="component" value="Unassembled WGS sequence"/>
</dbReference>
<sequence length="107" mass="11950">MTSRFDRFDPTVEPVTRPPGPFSGSLTDPVFKTLAHSRRFGRVKRLLTAVNGKESSAALQQGEPDLKGLNNLEQLDISHNQFDGLTTHSGMITKPPQYQENNEPKKM</sequence>
<evidence type="ECO:0000313" key="3">
    <source>
        <dbReference type="Proteomes" id="UP000593564"/>
    </source>
</evidence>
<name>A0A7J7HA27_CAMSI</name>
<reference evidence="2 3" key="2">
    <citation type="submission" date="2020-07" db="EMBL/GenBank/DDBJ databases">
        <title>Genome assembly of wild tea tree DASZ reveals pedigree and selection history of tea varieties.</title>
        <authorList>
            <person name="Zhang W."/>
        </authorList>
    </citation>
    <scope>NUCLEOTIDE SEQUENCE [LARGE SCALE GENOMIC DNA]</scope>
    <source>
        <strain evidence="3">cv. G240</strain>
        <tissue evidence="2">Leaf</tissue>
    </source>
</reference>
<reference evidence="3" key="1">
    <citation type="journal article" date="2020" name="Nat. Commun.">
        <title>Genome assembly of wild tea tree DASZ reveals pedigree and selection history of tea varieties.</title>
        <authorList>
            <person name="Zhang W."/>
            <person name="Zhang Y."/>
            <person name="Qiu H."/>
            <person name="Guo Y."/>
            <person name="Wan H."/>
            <person name="Zhang X."/>
            <person name="Scossa F."/>
            <person name="Alseekh S."/>
            <person name="Zhang Q."/>
            <person name="Wang P."/>
            <person name="Xu L."/>
            <person name="Schmidt M.H."/>
            <person name="Jia X."/>
            <person name="Li D."/>
            <person name="Zhu A."/>
            <person name="Guo F."/>
            <person name="Chen W."/>
            <person name="Ni D."/>
            <person name="Usadel B."/>
            <person name="Fernie A.R."/>
            <person name="Wen W."/>
        </authorList>
    </citation>
    <scope>NUCLEOTIDE SEQUENCE [LARGE SCALE GENOMIC DNA]</scope>
    <source>
        <strain evidence="3">cv. G240</strain>
    </source>
</reference>
<evidence type="ECO:0000313" key="2">
    <source>
        <dbReference type="EMBL" id="KAF5949377.1"/>
    </source>
</evidence>
<organism evidence="2 3">
    <name type="scientific">Camellia sinensis</name>
    <name type="common">Tea plant</name>
    <name type="synonym">Thea sinensis</name>
    <dbReference type="NCBI Taxonomy" id="4442"/>
    <lineage>
        <taxon>Eukaryota</taxon>
        <taxon>Viridiplantae</taxon>
        <taxon>Streptophyta</taxon>
        <taxon>Embryophyta</taxon>
        <taxon>Tracheophyta</taxon>
        <taxon>Spermatophyta</taxon>
        <taxon>Magnoliopsida</taxon>
        <taxon>eudicotyledons</taxon>
        <taxon>Gunneridae</taxon>
        <taxon>Pentapetalae</taxon>
        <taxon>asterids</taxon>
        <taxon>Ericales</taxon>
        <taxon>Theaceae</taxon>
        <taxon>Camellia</taxon>
    </lineage>
</organism>
<proteinExistence type="predicted"/>
<comment type="caution">
    <text evidence="2">The sequence shown here is derived from an EMBL/GenBank/DDBJ whole genome shotgun (WGS) entry which is preliminary data.</text>
</comment>
<feature type="region of interest" description="Disordered" evidence="1">
    <location>
        <begin position="83"/>
        <end position="107"/>
    </location>
</feature>
<dbReference type="AlphaFoldDB" id="A0A7J7HA27"/>
<protein>
    <submittedName>
        <fullName evidence="2">Uncharacterized protein</fullName>
    </submittedName>
</protein>
<dbReference type="EMBL" id="JACBKZ010000005">
    <property type="protein sequence ID" value="KAF5949377.1"/>
    <property type="molecule type" value="Genomic_DNA"/>
</dbReference>
<feature type="compositionally biased region" description="Polar residues" evidence="1">
    <location>
        <begin position="83"/>
        <end position="101"/>
    </location>
</feature>